<dbReference type="EMBL" id="JAAIRM010000008">
    <property type="protein sequence ID" value="NSI19002.1"/>
    <property type="molecule type" value="Genomic_DNA"/>
</dbReference>
<evidence type="ECO:0000313" key="2">
    <source>
        <dbReference type="Proteomes" id="UP001296643"/>
    </source>
</evidence>
<accession>A0AAJ3F6F0</accession>
<reference evidence="1" key="1">
    <citation type="journal article" date="2020" name="Cell Host Microbe">
        <title>Functional and Genomic Variation between Human-Derived Isolates of Lachnospiraceae Reveals Inter- and Intra-Species Diversity.</title>
        <authorList>
            <person name="Sorbara M.T."/>
            <person name="Littmann E.R."/>
            <person name="Fontana E."/>
            <person name="Moody T.U."/>
            <person name="Kohout C.E."/>
            <person name="Gjonbalaj M."/>
            <person name="Eaton V."/>
            <person name="Seok R."/>
            <person name="Leiner I.M."/>
            <person name="Pamer E.G."/>
        </authorList>
    </citation>
    <scope>NUCLEOTIDE SEQUENCE</scope>
    <source>
        <strain evidence="1">MSK.22.53</strain>
    </source>
</reference>
<organism evidence="1 2">
    <name type="scientific">Mediterraneibacter gnavus</name>
    <name type="common">Ruminococcus gnavus</name>
    <dbReference type="NCBI Taxonomy" id="33038"/>
    <lineage>
        <taxon>Bacteria</taxon>
        <taxon>Bacillati</taxon>
        <taxon>Bacillota</taxon>
        <taxon>Clostridia</taxon>
        <taxon>Lachnospirales</taxon>
        <taxon>Lachnospiraceae</taxon>
        <taxon>Mediterraneibacter</taxon>
    </lineage>
</organism>
<reference evidence="1" key="2">
    <citation type="submission" date="2020-02" db="EMBL/GenBank/DDBJ databases">
        <authorList>
            <person name="Littmann E."/>
            <person name="Sorbara M."/>
        </authorList>
    </citation>
    <scope>NUCLEOTIDE SEQUENCE</scope>
    <source>
        <strain evidence="1">MSK.22.53</strain>
    </source>
</reference>
<protein>
    <submittedName>
        <fullName evidence="1">Uncharacterized protein</fullName>
    </submittedName>
</protein>
<evidence type="ECO:0000313" key="1">
    <source>
        <dbReference type="EMBL" id="NSI19002.1"/>
    </source>
</evidence>
<gene>
    <name evidence="1" type="ORF">G4958_06515</name>
</gene>
<dbReference type="AlphaFoldDB" id="A0AAJ3F6F0"/>
<sequence>MEQNNFDKYVMCLEQMTQEKKEVCEKTVQAIYDKWTGYFAGNDSGQQRLENIEALLEQTRIRIFDENDMPKTGEQLLEEMTDTWDEMTTMERTILGIVFAGTGIGDAKKFHLLMRNYKLFKQEEMLNGKCK</sequence>
<dbReference type="Proteomes" id="UP001296643">
    <property type="component" value="Unassembled WGS sequence"/>
</dbReference>
<name>A0AAJ3F6F0_MEDGN</name>
<comment type="caution">
    <text evidence="1">The sequence shown here is derived from an EMBL/GenBank/DDBJ whole genome shotgun (WGS) entry which is preliminary data.</text>
</comment>
<dbReference type="RefSeq" id="WP_118315822.1">
    <property type="nucleotide sequence ID" value="NZ_JAAIRM010000008.1"/>
</dbReference>
<proteinExistence type="predicted"/>